<keyword evidence="5" id="KW-0238">DNA-binding</keyword>
<evidence type="ECO:0000256" key="3">
    <source>
        <dbReference type="SAM" id="MobiDB-lite"/>
    </source>
</evidence>
<dbReference type="InterPro" id="IPR027417">
    <property type="entry name" value="P-loop_NTPase"/>
</dbReference>
<dbReference type="InterPro" id="IPR036388">
    <property type="entry name" value="WH-like_DNA-bd_sf"/>
</dbReference>
<feature type="compositionally biased region" description="Basic and acidic residues" evidence="3">
    <location>
        <begin position="1018"/>
        <end position="1031"/>
    </location>
</feature>
<dbReference type="CDD" id="cd15831">
    <property type="entry name" value="BTAD"/>
    <property type="match status" value="1"/>
</dbReference>
<dbReference type="SMART" id="SM00028">
    <property type="entry name" value="TPR"/>
    <property type="match status" value="7"/>
</dbReference>
<gene>
    <name evidence="5" type="ORF">JOE68_001991</name>
</gene>
<accession>A0ABS2S4H7</accession>
<dbReference type="InterPro" id="IPR016032">
    <property type="entry name" value="Sig_transdc_resp-reg_C-effctor"/>
</dbReference>
<dbReference type="PRINTS" id="PR00364">
    <property type="entry name" value="DISEASERSIST"/>
</dbReference>
<dbReference type="PANTHER" id="PTHR35807">
    <property type="entry name" value="TRANSCRIPTIONAL REGULATOR REDD-RELATED"/>
    <property type="match status" value="1"/>
</dbReference>
<comment type="caution">
    <text evidence="5">The sequence shown here is derived from an EMBL/GenBank/DDBJ whole genome shotgun (WGS) entry which is preliminary data.</text>
</comment>
<dbReference type="PANTHER" id="PTHR35807:SF1">
    <property type="entry name" value="TRANSCRIPTIONAL REGULATOR REDD"/>
    <property type="match status" value="1"/>
</dbReference>
<dbReference type="GO" id="GO:0003677">
    <property type="term" value="F:DNA binding"/>
    <property type="evidence" value="ECO:0007669"/>
    <property type="project" value="UniProtKB-KW"/>
</dbReference>
<dbReference type="SUPFAM" id="SSF48452">
    <property type="entry name" value="TPR-like"/>
    <property type="match status" value="3"/>
</dbReference>
<dbReference type="InterPro" id="IPR011990">
    <property type="entry name" value="TPR-like_helical_dom_sf"/>
</dbReference>
<dbReference type="Gene3D" id="3.40.50.300">
    <property type="entry name" value="P-loop containing nucleotide triphosphate hydrolases"/>
    <property type="match status" value="1"/>
</dbReference>
<dbReference type="InterPro" id="IPR005158">
    <property type="entry name" value="BTAD"/>
</dbReference>
<dbReference type="Proteomes" id="UP001195724">
    <property type="component" value="Unassembled WGS sequence"/>
</dbReference>
<keyword evidence="1" id="KW-0805">Transcription regulation</keyword>
<dbReference type="Pfam" id="PF13424">
    <property type="entry name" value="TPR_12"/>
    <property type="match status" value="1"/>
</dbReference>
<dbReference type="EMBL" id="JAFBCL010000001">
    <property type="protein sequence ID" value="MBM7811126.1"/>
    <property type="molecule type" value="Genomic_DNA"/>
</dbReference>
<feature type="compositionally biased region" description="Polar residues" evidence="3">
    <location>
        <begin position="982"/>
        <end position="997"/>
    </location>
</feature>
<dbReference type="SUPFAM" id="SSF52540">
    <property type="entry name" value="P-loop containing nucleoside triphosphate hydrolases"/>
    <property type="match status" value="1"/>
</dbReference>
<dbReference type="Pfam" id="PF03704">
    <property type="entry name" value="BTAD"/>
    <property type="match status" value="1"/>
</dbReference>
<keyword evidence="6" id="KW-1185">Reference proteome</keyword>
<dbReference type="InterPro" id="IPR051677">
    <property type="entry name" value="AfsR-DnrI-RedD_regulator"/>
</dbReference>
<feature type="region of interest" description="Disordered" evidence="3">
    <location>
        <begin position="246"/>
        <end position="267"/>
    </location>
</feature>
<evidence type="ECO:0000256" key="2">
    <source>
        <dbReference type="ARBA" id="ARBA00023163"/>
    </source>
</evidence>
<evidence type="ECO:0000313" key="6">
    <source>
        <dbReference type="Proteomes" id="UP001195724"/>
    </source>
</evidence>
<reference evidence="5 6" key="1">
    <citation type="submission" date="2021-01" db="EMBL/GenBank/DDBJ databases">
        <title>Sequencing the genomes of 1000 actinobacteria strains.</title>
        <authorList>
            <person name="Klenk H.-P."/>
        </authorList>
    </citation>
    <scope>NUCLEOTIDE SEQUENCE [LARGE SCALE GENOMIC DNA]</scope>
    <source>
        <strain evidence="5 6">DSM 44581</strain>
    </source>
</reference>
<evidence type="ECO:0000256" key="1">
    <source>
        <dbReference type="ARBA" id="ARBA00023015"/>
    </source>
</evidence>
<proteinExistence type="predicted"/>
<dbReference type="Gene3D" id="1.25.40.10">
    <property type="entry name" value="Tetratricopeptide repeat domain"/>
    <property type="match status" value="2"/>
</dbReference>
<sequence>MEFKILGKTRLHIDGNDFELGSTKQRGVLAMLLYYTGSPVPISRIASALWRADTAADVRGKLQPLISRLRGVLTKSGSGGRIRKEGEAYRLELDAGLVDYHRFRRLAEEGRAAAAQNDHASAKVLLSEALRLWQGKPLQELEGTWADHCRDQMETFDRLTAQHALLDARLQLREHAEVQGEAGRLTREHDLDENFARLYLQSLDGLGKYARALDFHARFCAHLFEVTGGEPGPELRRVYQGILRKQAGTGPAGGTARRTPRDLPRDTRNFTGRADLLAQLDGLLDSGAHGQVVVLHGMPGIGKTRLATYWAHRRLDRFPDGQLVLDLQGFGPGNPLAPDDALGILLARVDTGPVPATRQERRARLRRLLDGQTVLLLLDNANDDNQVRPILDATTPCFTVITSRTQPFELPVHDDAHVIHVPPLTAAESEALVRAVIGADRVGQDPAAVRELTSRSNGHPLALRIVAHHVALRPDVSVANLVDDFRSPDGLGVLGSSDDNDDDHGTLSAAFSWSYRALPPVAARLFRLLGLHFTTDFSLDAASALLGEPLSTTTRLLSALARANLVQYRTMRRFRLHDLLHGYAVELIRRENDRPAQKAALARLFDHYLATATAASHRLNPGIRPVPPLEGLPAVTPFDADRDALDWFTRERANLVAAVPRAVGQGFPERAWRLAANVHEVFDRLGHYEDLLVCQRAALKAAMVLRDRQAQAGILADTGTVHFRLRQYDEATQAFEQSSRIARELDLSEIEAVAVHNLANVHLRRGRVGEAVELLGRALETARALGEPGMEAATLEQLGLAHRRMERDDAALGYYTSALAIWENLGNLRGQGTTLTKIGCLLHEHARHDEALQRLAAALAVNQASGDRSKLVEALVAKAETHYDLGQFPDTIACAERAIDLSADAESPEDRARALHIAGHAFVAVGEPAAAQRHWENAAALLGGADSSDGIVLLEHLAGLREAERRIPDPRESNAQLIKASTGETASSANLHSQSHPTFEVHSPGPVTREVPTAGLAHPERVALKPIHQGEEDPPFS</sequence>
<feature type="domain" description="Bacterial transcriptional activator" evidence="4">
    <location>
        <begin position="98"/>
        <end position="243"/>
    </location>
</feature>
<protein>
    <submittedName>
        <fullName evidence="5">DNA-binding SARP family transcriptional activator/tetratricopeptide (TPR) repeat protein</fullName>
    </submittedName>
</protein>
<dbReference type="SMART" id="SM01043">
    <property type="entry name" value="BTAD"/>
    <property type="match status" value="1"/>
</dbReference>
<dbReference type="Gene3D" id="1.10.10.10">
    <property type="entry name" value="Winged helix-like DNA-binding domain superfamily/Winged helix DNA-binding domain"/>
    <property type="match status" value="1"/>
</dbReference>
<evidence type="ECO:0000313" key="5">
    <source>
        <dbReference type="EMBL" id="MBM7811126.1"/>
    </source>
</evidence>
<dbReference type="InterPro" id="IPR019734">
    <property type="entry name" value="TPR_rpt"/>
</dbReference>
<dbReference type="RefSeq" id="WP_204842002.1">
    <property type="nucleotide sequence ID" value="NZ_JAFBCL010000001.1"/>
</dbReference>
<evidence type="ECO:0000259" key="4">
    <source>
        <dbReference type="SMART" id="SM01043"/>
    </source>
</evidence>
<dbReference type="SUPFAM" id="SSF46894">
    <property type="entry name" value="C-terminal effector domain of the bipartite response regulators"/>
    <property type="match status" value="1"/>
</dbReference>
<name>A0ABS2S4H7_9PSEU</name>
<organism evidence="5 6">
    <name type="scientific">Saccharothrix algeriensis</name>
    <dbReference type="NCBI Taxonomy" id="173560"/>
    <lineage>
        <taxon>Bacteria</taxon>
        <taxon>Bacillati</taxon>
        <taxon>Actinomycetota</taxon>
        <taxon>Actinomycetes</taxon>
        <taxon>Pseudonocardiales</taxon>
        <taxon>Pseudonocardiaceae</taxon>
        <taxon>Saccharothrix</taxon>
    </lineage>
</organism>
<feature type="region of interest" description="Disordered" evidence="3">
    <location>
        <begin position="981"/>
        <end position="1037"/>
    </location>
</feature>
<keyword evidence="2" id="KW-0804">Transcription</keyword>